<dbReference type="AlphaFoldDB" id="A0A4R5AG85"/>
<dbReference type="GO" id="GO:0006106">
    <property type="term" value="P:fumarate metabolic process"/>
    <property type="evidence" value="ECO:0007669"/>
    <property type="project" value="InterPro"/>
</dbReference>
<evidence type="ECO:0000256" key="5">
    <source>
        <dbReference type="SAM" id="Phobius"/>
    </source>
</evidence>
<evidence type="ECO:0000313" key="6">
    <source>
        <dbReference type="EMBL" id="TDD70259.1"/>
    </source>
</evidence>
<dbReference type="GO" id="GO:0016020">
    <property type="term" value="C:membrane"/>
    <property type="evidence" value="ECO:0007669"/>
    <property type="project" value="InterPro"/>
</dbReference>
<sequence>MPHRSAEPLAWLAFSAGGVLAAVFAPVVLFLAGLALPLGWISADHAHLDDVLSHLLTRIVLLGICVAALFHFAHRFRYTLYDGLQLARYGTVITAGCYGLAMLGSAAAAAVLLLNR</sequence>
<gene>
    <name evidence="6" type="ORF">E1262_10470</name>
</gene>
<dbReference type="InterPro" id="IPR034804">
    <property type="entry name" value="SQR/QFR_C/D"/>
</dbReference>
<accession>A0A4R5AG85</accession>
<dbReference type="Pfam" id="PF02313">
    <property type="entry name" value="Fumarate_red_D"/>
    <property type="match status" value="1"/>
</dbReference>
<evidence type="ECO:0000313" key="7">
    <source>
        <dbReference type="Proteomes" id="UP000295217"/>
    </source>
</evidence>
<organism evidence="6 7">
    <name type="scientific">Jiangella aurantiaca</name>
    <dbReference type="NCBI Taxonomy" id="2530373"/>
    <lineage>
        <taxon>Bacteria</taxon>
        <taxon>Bacillati</taxon>
        <taxon>Actinomycetota</taxon>
        <taxon>Actinomycetes</taxon>
        <taxon>Jiangellales</taxon>
        <taxon>Jiangellaceae</taxon>
        <taxon>Jiangella</taxon>
    </lineage>
</organism>
<proteinExistence type="predicted"/>
<feature type="transmembrane region" description="Helical" evidence="5">
    <location>
        <begin position="12"/>
        <end position="43"/>
    </location>
</feature>
<feature type="transmembrane region" description="Helical" evidence="5">
    <location>
        <begin position="93"/>
        <end position="114"/>
    </location>
</feature>
<dbReference type="SUPFAM" id="SSF81343">
    <property type="entry name" value="Fumarate reductase respiratory complex transmembrane subunits"/>
    <property type="match status" value="1"/>
</dbReference>
<protein>
    <submittedName>
        <fullName evidence="6">Fumarate reductase subunit D</fullName>
    </submittedName>
</protein>
<keyword evidence="4 5" id="KW-0472">Membrane</keyword>
<dbReference type="Gene3D" id="1.20.1300.10">
    <property type="entry name" value="Fumarate reductase/succinate dehydrogenase, transmembrane subunit"/>
    <property type="match status" value="1"/>
</dbReference>
<evidence type="ECO:0000256" key="1">
    <source>
        <dbReference type="ARBA" id="ARBA00022475"/>
    </source>
</evidence>
<keyword evidence="2 5" id="KW-0812">Transmembrane</keyword>
<keyword evidence="3 5" id="KW-1133">Transmembrane helix</keyword>
<name>A0A4R5AG85_9ACTN</name>
<evidence type="ECO:0000256" key="2">
    <source>
        <dbReference type="ARBA" id="ARBA00022692"/>
    </source>
</evidence>
<dbReference type="OrthoDB" id="9804636at2"/>
<dbReference type="EMBL" id="SMLB01000010">
    <property type="protein sequence ID" value="TDD70259.1"/>
    <property type="molecule type" value="Genomic_DNA"/>
</dbReference>
<dbReference type="InterPro" id="IPR003418">
    <property type="entry name" value="Fumarate_red_D"/>
</dbReference>
<keyword evidence="1" id="KW-1003">Cell membrane</keyword>
<feature type="transmembrane region" description="Helical" evidence="5">
    <location>
        <begin position="55"/>
        <end position="73"/>
    </location>
</feature>
<comment type="caution">
    <text evidence="6">The sequence shown here is derived from an EMBL/GenBank/DDBJ whole genome shotgun (WGS) entry which is preliminary data.</text>
</comment>
<reference evidence="6 7" key="1">
    <citation type="submission" date="2019-02" db="EMBL/GenBank/DDBJ databases">
        <title>Draft genome sequences of novel Actinobacteria.</title>
        <authorList>
            <person name="Sahin N."/>
            <person name="Ay H."/>
            <person name="Saygin H."/>
        </authorList>
    </citation>
    <scope>NUCLEOTIDE SEQUENCE [LARGE SCALE GENOMIC DNA]</scope>
    <source>
        <strain evidence="6 7">8K307</strain>
    </source>
</reference>
<dbReference type="NCBIfam" id="NF003977">
    <property type="entry name" value="PRK05470.1-1"/>
    <property type="match status" value="1"/>
</dbReference>
<evidence type="ECO:0000256" key="3">
    <source>
        <dbReference type="ARBA" id="ARBA00022989"/>
    </source>
</evidence>
<dbReference type="Proteomes" id="UP000295217">
    <property type="component" value="Unassembled WGS sequence"/>
</dbReference>
<keyword evidence="7" id="KW-1185">Reference proteome</keyword>
<evidence type="ECO:0000256" key="4">
    <source>
        <dbReference type="ARBA" id="ARBA00023136"/>
    </source>
</evidence>
<dbReference type="RefSeq" id="WP_132103069.1">
    <property type="nucleotide sequence ID" value="NZ_SMLB01000010.1"/>
</dbReference>